<dbReference type="EMBL" id="CP157675">
    <property type="protein sequence ID" value="XBP69265.1"/>
    <property type="molecule type" value="Genomic_DNA"/>
</dbReference>
<evidence type="ECO:0000256" key="2">
    <source>
        <dbReference type="ARBA" id="ARBA00005684"/>
    </source>
</evidence>
<dbReference type="NCBIfam" id="TIGR00217">
    <property type="entry name" value="malQ"/>
    <property type="match status" value="1"/>
</dbReference>
<evidence type="ECO:0000256" key="9">
    <source>
        <dbReference type="ARBA" id="ARBA00031501"/>
    </source>
</evidence>
<dbReference type="Gene3D" id="3.20.20.80">
    <property type="entry name" value="Glycosidases"/>
    <property type="match status" value="1"/>
</dbReference>
<evidence type="ECO:0000256" key="3">
    <source>
        <dbReference type="ARBA" id="ARBA00012560"/>
    </source>
</evidence>
<dbReference type="AlphaFoldDB" id="A0AAU7LNR9"/>
<evidence type="ECO:0000256" key="8">
    <source>
        <dbReference type="ARBA" id="ARBA00031423"/>
    </source>
</evidence>
<gene>
    <name evidence="11" type="primary">malQ</name>
    <name evidence="11" type="ORF">ABLV49_15350</name>
</gene>
<dbReference type="RefSeq" id="WP_349277752.1">
    <property type="nucleotide sequence ID" value="NZ_CBCSCU010000003.1"/>
</dbReference>
<comment type="similarity">
    <text evidence="2 10">Belongs to the disproportionating enzyme family.</text>
</comment>
<evidence type="ECO:0000256" key="1">
    <source>
        <dbReference type="ARBA" id="ARBA00000439"/>
    </source>
</evidence>
<dbReference type="PANTHER" id="PTHR32438">
    <property type="entry name" value="4-ALPHA-GLUCANOTRANSFERASE DPE1, CHLOROPLASTIC/AMYLOPLASTIC"/>
    <property type="match status" value="1"/>
</dbReference>
<dbReference type="GO" id="GO:0005975">
    <property type="term" value="P:carbohydrate metabolic process"/>
    <property type="evidence" value="ECO:0007669"/>
    <property type="project" value="InterPro"/>
</dbReference>
<dbReference type="GO" id="GO:0004134">
    <property type="term" value="F:4-alpha-glucanotransferase activity"/>
    <property type="evidence" value="ECO:0007669"/>
    <property type="project" value="UniProtKB-EC"/>
</dbReference>
<dbReference type="SUPFAM" id="SSF51445">
    <property type="entry name" value="(Trans)glycosidases"/>
    <property type="match status" value="1"/>
</dbReference>
<dbReference type="InterPro" id="IPR003385">
    <property type="entry name" value="Glyco_hydro_77"/>
</dbReference>
<evidence type="ECO:0000256" key="4">
    <source>
        <dbReference type="ARBA" id="ARBA00020295"/>
    </source>
</evidence>
<keyword evidence="6 10" id="KW-0808">Transferase</keyword>
<reference evidence="11" key="1">
    <citation type="submission" date="2024-05" db="EMBL/GenBank/DDBJ databases">
        <authorList>
            <person name="Bunk B."/>
            <person name="Swiderski J."/>
            <person name="Sproer C."/>
            <person name="Thiel V."/>
        </authorList>
    </citation>
    <scope>NUCLEOTIDE SEQUENCE</scope>
    <source>
        <strain evidence="11">DSM 17735</strain>
    </source>
</reference>
<evidence type="ECO:0000256" key="6">
    <source>
        <dbReference type="ARBA" id="ARBA00022679"/>
    </source>
</evidence>
<name>A0AAU7LNR9_9BURK</name>
<evidence type="ECO:0000313" key="11">
    <source>
        <dbReference type="EMBL" id="XBP69265.1"/>
    </source>
</evidence>
<protein>
    <recommendedName>
        <fullName evidence="4 10">4-alpha-glucanotransferase</fullName>
        <ecNumber evidence="3 10">2.4.1.25</ecNumber>
    </recommendedName>
    <alternativeName>
        <fullName evidence="8 10">Amylomaltase</fullName>
    </alternativeName>
    <alternativeName>
        <fullName evidence="9 10">Disproportionating enzyme</fullName>
    </alternativeName>
</protein>
<dbReference type="EC" id="2.4.1.25" evidence="3 10"/>
<dbReference type="Pfam" id="PF02446">
    <property type="entry name" value="Glyco_hydro_77"/>
    <property type="match status" value="1"/>
</dbReference>
<organism evidence="11">
    <name type="scientific">Polaromonas hydrogenivorans</name>
    <dbReference type="NCBI Taxonomy" id="335476"/>
    <lineage>
        <taxon>Bacteria</taxon>
        <taxon>Pseudomonadati</taxon>
        <taxon>Pseudomonadota</taxon>
        <taxon>Betaproteobacteria</taxon>
        <taxon>Burkholderiales</taxon>
        <taxon>Comamonadaceae</taxon>
        <taxon>Polaromonas</taxon>
    </lineage>
</organism>
<keyword evidence="5 10" id="KW-0328">Glycosyltransferase</keyword>
<sequence length="501" mass="56038">MTFPRASGVLLHPTSLPGPHGCGDLGPAAYHFVDWLVTAKQRLWQILPLGGIGPGNSPYMSSSAFAGNLLLIDLAELQQHGWLDDADLLPDAGFSDARVHFGAVVPWRMARLQQAAARFAHNISAADQVDFADFCLHHAVWLEDYALFMTLAELHGGRDWCDWPAPLARRAPQALQQASSAHAERIAFWKFGQWCFYRQWKKLRAYANERGVKIVGDAPIFIACQSAEVWARQELFELDADGRMTVIAGVPPDFFSATGQRWGNPLYRWSAHAAEGHAWWIERVRRIFELVDIVRIDHFRGFAGYWEIPASEPNAIRGRWLPGPGAALFHAIEAALGELPIIAEDLGVITPDVDALRHEFGLPGMRILQFAFGEDGANDNTNAYLPHNFERNTVVYTGTHDNNTTQGWWAEASPALRQRVLDYLGTGDGNDIHWQLIRAACASVADTAIHPLQDVLGLGGEHRMNLPGQGEGHWEWRFAWHQVQPLHAERLARLGTLYRRE</sequence>
<dbReference type="InterPro" id="IPR017853">
    <property type="entry name" value="GH"/>
</dbReference>
<comment type="catalytic activity">
    <reaction evidence="1 10">
        <text>Transfers a segment of a (1-&gt;4)-alpha-D-glucan to a new position in an acceptor, which may be glucose or a (1-&gt;4)-alpha-D-glucan.</text>
        <dbReference type="EC" id="2.4.1.25"/>
    </reaction>
</comment>
<evidence type="ECO:0000256" key="5">
    <source>
        <dbReference type="ARBA" id="ARBA00022676"/>
    </source>
</evidence>
<dbReference type="NCBIfam" id="NF011080">
    <property type="entry name" value="PRK14508.1-3"/>
    <property type="match status" value="1"/>
</dbReference>
<evidence type="ECO:0000256" key="7">
    <source>
        <dbReference type="ARBA" id="ARBA00023277"/>
    </source>
</evidence>
<evidence type="ECO:0000256" key="10">
    <source>
        <dbReference type="RuleBase" id="RU361207"/>
    </source>
</evidence>
<dbReference type="PANTHER" id="PTHR32438:SF5">
    <property type="entry name" value="4-ALPHA-GLUCANOTRANSFERASE DPE1, CHLOROPLASTIC_AMYLOPLASTIC"/>
    <property type="match status" value="1"/>
</dbReference>
<proteinExistence type="inferred from homology"/>
<accession>A0AAU7LNR9</accession>
<keyword evidence="7 10" id="KW-0119">Carbohydrate metabolism</keyword>